<proteinExistence type="predicted"/>
<keyword evidence="3 5" id="KW-0067">ATP-binding</keyword>
<comment type="caution">
    <text evidence="5">The sequence shown here is derived from an EMBL/GenBank/DDBJ whole genome shotgun (WGS) entry which is preliminary data.</text>
</comment>
<dbReference type="GO" id="GO:0005524">
    <property type="term" value="F:ATP binding"/>
    <property type="evidence" value="ECO:0007669"/>
    <property type="project" value="UniProtKB-KW"/>
</dbReference>
<dbReference type="PANTHER" id="PTHR42794">
    <property type="entry name" value="HEMIN IMPORT ATP-BINDING PROTEIN HMUV"/>
    <property type="match status" value="1"/>
</dbReference>
<evidence type="ECO:0000259" key="4">
    <source>
        <dbReference type="PROSITE" id="PS50893"/>
    </source>
</evidence>
<dbReference type="FunFam" id="3.40.50.300:FF:000134">
    <property type="entry name" value="Iron-enterobactin ABC transporter ATP-binding protein"/>
    <property type="match status" value="1"/>
</dbReference>
<protein>
    <submittedName>
        <fullName evidence="5">Iron complex transport system ATP-binding protein</fullName>
    </submittedName>
</protein>
<name>A0A7W3LZB5_ACTNM</name>
<dbReference type="InterPro" id="IPR027417">
    <property type="entry name" value="P-loop_NTPase"/>
</dbReference>
<feature type="domain" description="ABC transporter" evidence="4">
    <location>
        <begin position="3"/>
        <end position="235"/>
    </location>
</feature>
<dbReference type="Gene3D" id="3.40.50.300">
    <property type="entry name" value="P-loop containing nucleotide triphosphate hydrolases"/>
    <property type="match status" value="1"/>
</dbReference>
<dbReference type="EMBL" id="JACJIA010000019">
    <property type="protein sequence ID" value="MBA8957017.1"/>
    <property type="molecule type" value="Genomic_DNA"/>
</dbReference>
<evidence type="ECO:0000256" key="3">
    <source>
        <dbReference type="ARBA" id="ARBA00022840"/>
    </source>
</evidence>
<dbReference type="AlphaFoldDB" id="A0A7W3LZB5"/>
<dbReference type="SUPFAM" id="SSF52540">
    <property type="entry name" value="P-loop containing nucleoside triphosphate hydrolases"/>
    <property type="match status" value="1"/>
</dbReference>
<dbReference type="RefSeq" id="WP_182848878.1">
    <property type="nucleotide sequence ID" value="NZ_BAAALP010000017.1"/>
</dbReference>
<gene>
    <name evidence="5" type="ORF">HNR61_008707</name>
</gene>
<sequence length="254" mass="27040">MRLDLAGVRAAIDGTPILHGVDLAAAPGRFVGLIGPNGSGKSTLLRTVYRSLRPSAGVVSLDGEDLWRMPPRRAARRRAVVTQHGDVGGEFSVREVVAMGRAPHQGPLDRESAADRAAVAEALERVDLAWAADRLFGTLSGGERQRALVARALAQRAPLLVLDEPTNHLDVRAQLDLLDLVRSLGLTLLAALHDLDHAAAYCDEVVVLERGRVRAAGPPLEVLTPAFIAEVFGVRAHVGEHPLTGRPHIAVASL</sequence>
<accession>A0A7W3LZB5</accession>
<keyword evidence="6" id="KW-1185">Reference proteome</keyword>
<dbReference type="InterPro" id="IPR003439">
    <property type="entry name" value="ABC_transporter-like_ATP-bd"/>
</dbReference>
<keyword evidence="1" id="KW-0813">Transport</keyword>
<evidence type="ECO:0000256" key="1">
    <source>
        <dbReference type="ARBA" id="ARBA00022448"/>
    </source>
</evidence>
<dbReference type="InterPro" id="IPR017871">
    <property type="entry name" value="ABC_transporter-like_CS"/>
</dbReference>
<evidence type="ECO:0000313" key="5">
    <source>
        <dbReference type="EMBL" id="MBA8957017.1"/>
    </source>
</evidence>
<dbReference type="CDD" id="cd03214">
    <property type="entry name" value="ABC_Iron-Siderophores_B12_Hemin"/>
    <property type="match status" value="1"/>
</dbReference>
<dbReference type="PROSITE" id="PS50893">
    <property type="entry name" value="ABC_TRANSPORTER_2"/>
    <property type="match status" value="1"/>
</dbReference>
<evidence type="ECO:0000313" key="6">
    <source>
        <dbReference type="Proteomes" id="UP000572680"/>
    </source>
</evidence>
<reference evidence="5 6" key="1">
    <citation type="submission" date="2020-08" db="EMBL/GenBank/DDBJ databases">
        <title>Genomic Encyclopedia of Type Strains, Phase IV (KMG-IV): sequencing the most valuable type-strain genomes for metagenomic binning, comparative biology and taxonomic classification.</title>
        <authorList>
            <person name="Goeker M."/>
        </authorList>
    </citation>
    <scope>NUCLEOTIDE SEQUENCE [LARGE SCALE GENOMIC DNA]</scope>
    <source>
        <strain evidence="5 6">DSM 44197</strain>
    </source>
</reference>
<dbReference type="InterPro" id="IPR003593">
    <property type="entry name" value="AAA+_ATPase"/>
</dbReference>
<dbReference type="Proteomes" id="UP000572680">
    <property type="component" value="Unassembled WGS sequence"/>
</dbReference>
<organism evidence="5 6">
    <name type="scientific">Actinomadura namibiensis</name>
    <dbReference type="NCBI Taxonomy" id="182080"/>
    <lineage>
        <taxon>Bacteria</taxon>
        <taxon>Bacillati</taxon>
        <taxon>Actinomycetota</taxon>
        <taxon>Actinomycetes</taxon>
        <taxon>Streptosporangiales</taxon>
        <taxon>Thermomonosporaceae</taxon>
        <taxon>Actinomadura</taxon>
    </lineage>
</organism>
<dbReference type="PROSITE" id="PS00211">
    <property type="entry name" value="ABC_TRANSPORTER_1"/>
    <property type="match status" value="1"/>
</dbReference>
<dbReference type="GO" id="GO:0016887">
    <property type="term" value="F:ATP hydrolysis activity"/>
    <property type="evidence" value="ECO:0007669"/>
    <property type="project" value="InterPro"/>
</dbReference>
<dbReference type="SMART" id="SM00382">
    <property type="entry name" value="AAA"/>
    <property type="match status" value="1"/>
</dbReference>
<dbReference type="Pfam" id="PF00005">
    <property type="entry name" value="ABC_tran"/>
    <property type="match status" value="1"/>
</dbReference>
<dbReference type="PANTHER" id="PTHR42794:SF2">
    <property type="entry name" value="ABC TRANSPORTER ATP-BINDING PROTEIN"/>
    <property type="match status" value="1"/>
</dbReference>
<evidence type="ECO:0000256" key="2">
    <source>
        <dbReference type="ARBA" id="ARBA00022741"/>
    </source>
</evidence>
<keyword evidence="2" id="KW-0547">Nucleotide-binding</keyword>